<organism evidence="1 2">
    <name type="scientific">uncultured phage cr127_1</name>
    <dbReference type="NCBI Taxonomy" id="2772077"/>
    <lineage>
        <taxon>Viruses</taxon>
        <taxon>Duplodnaviria</taxon>
        <taxon>Heunggongvirae</taxon>
        <taxon>Uroviricota</taxon>
        <taxon>Caudoviricetes</taxon>
        <taxon>Crassvirales</taxon>
        <taxon>Crevaviridae</taxon>
        <taxon>Doltivirinae</taxon>
        <taxon>Kahucivirus</taxon>
        <taxon>Kahucivirus intestinalis</taxon>
    </lineage>
</organism>
<evidence type="ECO:0000313" key="1">
    <source>
        <dbReference type="EMBL" id="QOR59796.1"/>
    </source>
</evidence>
<keyword evidence="2" id="KW-1185">Reference proteome</keyword>
<evidence type="ECO:0000313" key="2">
    <source>
        <dbReference type="Proteomes" id="UP000594097"/>
    </source>
</evidence>
<accession>A0A7M1RZU6</accession>
<dbReference type="EMBL" id="MT774393">
    <property type="protein sequence ID" value="QOR59796.1"/>
    <property type="molecule type" value="Genomic_DNA"/>
</dbReference>
<dbReference type="RefSeq" id="YP_010111954.1">
    <property type="nucleotide sequence ID" value="NC_055886.1"/>
</dbReference>
<protein>
    <submittedName>
        <fullName evidence="1">Uncharacterized protein</fullName>
    </submittedName>
</protein>
<dbReference type="GeneID" id="65130408"/>
<reference evidence="1 2" key="1">
    <citation type="submission" date="2020-07" db="EMBL/GenBank/DDBJ databases">
        <title>Taxonomic proposal: Crassvirales, a new order of highly abundant and diverse bacterial viruses.</title>
        <authorList>
            <person name="Shkoporov A.N."/>
            <person name="Stockdale S.R."/>
            <person name="Guerin E."/>
            <person name="Ross R.P."/>
            <person name="Hill C."/>
        </authorList>
    </citation>
    <scope>NUCLEOTIDE SEQUENCE [LARGE SCALE GENOMIC DNA]</scope>
</reference>
<proteinExistence type="predicted"/>
<dbReference type="KEGG" id="vg:65130408"/>
<dbReference type="Proteomes" id="UP000594097">
    <property type="component" value="Segment"/>
</dbReference>
<name>A0A7M1RZU6_9CAUD</name>
<sequence length="179" mass="18945">MAQVTKTVLKTYFNTGDLPTESNFIDLIDSSQSTLVAGDNISLTSQSNGSVKIDANVSNNGIITTFNNNNELATVLKSFMNNSTLGIAVYTPANGSVYIGTWNFSDLTAPLGTIVIIQETRNAIANPGLTLNGLGIAKRTQRVLSVKNSSISSMAAAIIIRTFRAWEIVGSVGEVQAAN</sequence>